<keyword evidence="4" id="KW-1185">Reference proteome</keyword>
<proteinExistence type="predicted"/>
<evidence type="ECO:0000313" key="3">
    <source>
        <dbReference type="EMBL" id="CAG7830675.1"/>
    </source>
</evidence>
<evidence type="ECO:0000313" key="4">
    <source>
        <dbReference type="Proteomes" id="UP000708208"/>
    </source>
</evidence>
<keyword evidence="1" id="KW-0210">Decarboxylase</keyword>
<gene>
    <name evidence="3" type="ORF">AFUS01_LOCUS40462</name>
</gene>
<sequence>MAPANFNHVVLNNGAHDSVGGQPTAASEADLSITSVAQSVGYKNTWIATSTEQVHAAVKEMSGLPGPNLLEIKISRGSRKNLGRPTRTPVQNKIDFMHFLAINGS</sequence>
<dbReference type="PANTHER" id="PTHR42818:SF1">
    <property type="entry name" value="SULFOPYRUVATE DECARBOXYLASE"/>
    <property type="match status" value="1"/>
</dbReference>
<keyword evidence="2" id="KW-0456">Lyase</keyword>
<accession>A0A8J2LXX7</accession>
<dbReference type="AlphaFoldDB" id="A0A8J2LXX7"/>
<comment type="caution">
    <text evidence="3">The sequence shown here is derived from an EMBL/GenBank/DDBJ whole genome shotgun (WGS) entry which is preliminary data.</text>
</comment>
<dbReference type="Proteomes" id="UP000708208">
    <property type="component" value="Unassembled WGS sequence"/>
</dbReference>
<reference evidence="3" key="1">
    <citation type="submission" date="2021-06" db="EMBL/GenBank/DDBJ databases">
        <authorList>
            <person name="Hodson N. C."/>
            <person name="Mongue J. A."/>
            <person name="Jaron S. K."/>
        </authorList>
    </citation>
    <scope>NUCLEOTIDE SEQUENCE</scope>
</reference>
<dbReference type="InterPro" id="IPR051818">
    <property type="entry name" value="TPP_dependent_decarboxylase"/>
</dbReference>
<dbReference type="EMBL" id="CAJVCH010557030">
    <property type="protein sequence ID" value="CAG7830675.1"/>
    <property type="molecule type" value="Genomic_DNA"/>
</dbReference>
<evidence type="ECO:0000256" key="2">
    <source>
        <dbReference type="ARBA" id="ARBA00023239"/>
    </source>
</evidence>
<protein>
    <submittedName>
        <fullName evidence="3">Uncharacterized protein</fullName>
    </submittedName>
</protein>
<evidence type="ECO:0000256" key="1">
    <source>
        <dbReference type="ARBA" id="ARBA00022793"/>
    </source>
</evidence>
<name>A0A8J2LXX7_9HEXA</name>
<dbReference type="GO" id="GO:0016831">
    <property type="term" value="F:carboxy-lyase activity"/>
    <property type="evidence" value="ECO:0007669"/>
    <property type="project" value="UniProtKB-KW"/>
</dbReference>
<dbReference type="PANTHER" id="PTHR42818">
    <property type="entry name" value="SULFOPYRUVATE DECARBOXYLASE SUBUNIT ALPHA"/>
    <property type="match status" value="1"/>
</dbReference>
<organism evidence="3 4">
    <name type="scientific">Allacma fusca</name>
    <dbReference type="NCBI Taxonomy" id="39272"/>
    <lineage>
        <taxon>Eukaryota</taxon>
        <taxon>Metazoa</taxon>
        <taxon>Ecdysozoa</taxon>
        <taxon>Arthropoda</taxon>
        <taxon>Hexapoda</taxon>
        <taxon>Collembola</taxon>
        <taxon>Symphypleona</taxon>
        <taxon>Sminthuridae</taxon>
        <taxon>Allacma</taxon>
    </lineage>
</organism>
<feature type="non-terminal residue" evidence="3">
    <location>
        <position position="1"/>
    </location>
</feature>